<dbReference type="OrthoDB" id="8965982at2"/>
<feature type="transmembrane region" description="Helical" evidence="1">
    <location>
        <begin position="130"/>
        <end position="152"/>
    </location>
</feature>
<evidence type="ECO:0000259" key="2">
    <source>
        <dbReference type="Pfam" id="PF07331"/>
    </source>
</evidence>
<evidence type="ECO:0000256" key="1">
    <source>
        <dbReference type="SAM" id="Phobius"/>
    </source>
</evidence>
<feature type="domain" description="DUF1468" evidence="2">
    <location>
        <begin position="22"/>
        <end position="157"/>
    </location>
</feature>
<feature type="transmembrane region" description="Helical" evidence="1">
    <location>
        <begin position="19"/>
        <end position="39"/>
    </location>
</feature>
<protein>
    <submittedName>
        <fullName evidence="3">Tripartite tricarboxylate transporter TctB family protein</fullName>
    </submittedName>
</protein>
<keyword evidence="1" id="KW-0812">Transmembrane</keyword>
<reference evidence="3 4" key="1">
    <citation type="submission" date="2016-01" db="EMBL/GenBank/DDBJ databases">
        <authorList>
            <person name="Oliw E.H."/>
        </authorList>
    </citation>
    <scope>NUCLEOTIDE SEQUENCE [LARGE SCALE GENOMIC DNA]</scope>
    <source>
        <strain evidence="3">LMG 22029</strain>
    </source>
</reference>
<accession>A0A158I0F8</accession>
<keyword evidence="1" id="KW-0472">Membrane</keyword>
<sequence>MGINAGRHLDFFKRYGKDLYGGVLTSVLGAGAAFAGSQYKIGTLSRMGPGFFPVTVGGLLVLVGIAIMLSAKEPDVTPPIEEKRPPEWRAWIFICVGIAAFVVLGRWGGLLPATFAIVFISALGDRDNTWISALVLGVAMTVVAGVVFYWALQLQFPLLTWG</sequence>
<dbReference type="Pfam" id="PF07331">
    <property type="entry name" value="TctB"/>
    <property type="match status" value="1"/>
</dbReference>
<dbReference type="EMBL" id="FCOC02000023">
    <property type="protein sequence ID" value="SAL49937.1"/>
    <property type="molecule type" value="Genomic_DNA"/>
</dbReference>
<gene>
    <name evidence="3" type="ORF">AWB64_05256</name>
</gene>
<proteinExistence type="predicted"/>
<name>A0A158I0F8_CABSO</name>
<dbReference type="Proteomes" id="UP000054893">
    <property type="component" value="Unassembled WGS sequence"/>
</dbReference>
<dbReference type="RefSeq" id="WP_060858265.1">
    <property type="nucleotide sequence ID" value="NZ_FCOC02000023.1"/>
</dbReference>
<organism evidence="3 4">
    <name type="scientific">Caballeronia sordidicola</name>
    <name type="common">Burkholderia sordidicola</name>
    <dbReference type="NCBI Taxonomy" id="196367"/>
    <lineage>
        <taxon>Bacteria</taxon>
        <taxon>Pseudomonadati</taxon>
        <taxon>Pseudomonadota</taxon>
        <taxon>Betaproteobacteria</taxon>
        <taxon>Burkholderiales</taxon>
        <taxon>Burkholderiaceae</taxon>
        <taxon>Caballeronia</taxon>
    </lineage>
</organism>
<evidence type="ECO:0000313" key="4">
    <source>
        <dbReference type="Proteomes" id="UP000054893"/>
    </source>
</evidence>
<keyword evidence="1" id="KW-1133">Transmembrane helix</keyword>
<evidence type="ECO:0000313" key="3">
    <source>
        <dbReference type="EMBL" id="SAL49937.1"/>
    </source>
</evidence>
<dbReference type="InterPro" id="IPR009936">
    <property type="entry name" value="DUF1468"/>
</dbReference>
<feature type="transmembrane region" description="Helical" evidence="1">
    <location>
        <begin position="90"/>
        <end position="123"/>
    </location>
</feature>
<feature type="transmembrane region" description="Helical" evidence="1">
    <location>
        <begin position="51"/>
        <end position="70"/>
    </location>
</feature>
<dbReference type="AlphaFoldDB" id="A0A158I0F8"/>